<accession>A0A8T2NAG1</accession>
<evidence type="ECO:0000256" key="2">
    <source>
        <dbReference type="ARBA" id="ARBA00004214"/>
    </source>
</evidence>
<evidence type="ECO:0000256" key="5">
    <source>
        <dbReference type="ARBA" id="ARBA00023054"/>
    </source>
</evidence>
<evidence type="ECO:0000256" key="4">
    <source>
        <dbReference type="ARBA" id="ARBA00022707"/>
    </source>
</evidence>
<proteinExistence type="inferred from homology"/>
<dbReference type="GO" id="GO:0030496">
    <property type="term" value="C:midbody"/>
    <property type="evidence" value="ECO:0007669"/>
    <property type="project" value="UniProtKB-SubCell"/>
</dbReference>
<dbReference type="GO" id="GO:0008017">
    <property type="term" value="F:microtubule binding"/>
    <property type="evidence" value="ECO:0007669"/>
    <property type="project" value="TreeGrafter"/>
</dbReference>
<keyword evidence="3" id="KW-0963">Cytoplasm</keyword>
<keyword evidence="7" id="KW-0449">Lipoprotein</keyword>
<keyword evidence="6" id="KW-0206">Cytoskeleton</keyword>
<comment type="similarity">
    <text evidence="8">Belongs to the CCDC69 family.</text>
</comment>
<feature type="coiled-coil region" evidence="9">
    <location>
        <begin position="182"/>
        <end position="251"/>
    </location>
</feature>
<dbReference type="GO" id="GO:0005737">
    <property type="term" value="C:cytoplasm"/>
    <property type="evidence" value="ECO:0007669"/>
    <property type="project" value="TreeGrafter"/>
</dbReference>
<organism evidence="10 11">
    <name type="scientific">Albula glossodonta</name>
    <name type="common">roundjaw bonefish</name>
    <dbReference type="NCBI Taxonomy" id="121402"/>
    <lineage>
        <taxon>Eukaryota</taxon>
        <taxon>Metazoa</taxon>
        <taxon>Chordata</taxon>
        <taxon>Craniata</taxon>
        <taxon>Vertebrata</taxon>
        <taxon>Euteleostomi</taxon>
        <taxon>Actinopterygii</taxon>
        <taxon>Neopterygii</taxon>
        <taxon>Teleostei</taxon>
        <taxon>Albuliformes</taxon>
        <taxon>Albulidae</taxon>
        <taxon>Albula</taxon>
    </lineage>
</organism>
<keyword evidence="4" id="KW-0519">Myristate</keyword>
<dbReference type="GO" id="GO:0005634">
    <property type="term" value="C:nucleus"/>
    <property type="evidence" value="ECO:0007669"/>
    <property type="project" value="TreeGrafter"/>
</dbReference>
<name>A0A8T2NAG1_9TELE</name>
<dbReference type="EMBL" id="JAFBMS010000142">
    <property type="protein sequence ID" value="KAG9334672.1"/>
    <property type="molecule type" value="Genomic_DNA"/>
</dbReference>
<evidence type="ECO:0000256" key="3">
    <source>
        <dbReference type="ARBA" id="ARBA00022490"/>
    </source>
</evidence>
<evidence type="ECO:0000256" key="6">
    <source>
        <dbReference type="ARBA" id="ARBA00023212"/>
    </source>
</evidence>
<dbReference type="OrthoDB" id="10038993at2759"/>
<dbReference type="PANTHER" id="PTHR24200:SF6">
    <property type="entry name" value="COILED-COIL DOMAIN-CONTAINING PROTEIN 69"/>
    <property type="match status" value="1"/>
</dbReference>
<dbReference type="AlphaFoldDB" id="A0A8T2NAG1"/>
<keyword evidence="5 9" id="KW-0175">Coiled coil</keyword>
<keyword evidence="11" id="KW-1185">Reference proteome</keyword>
<comment type="subcellular location">
    <subcellularLocation>
        <location evidence="1">Cytoplasm</location>
        <location evidence="1">Cytoskeleton</location>
        <location evidence="1">Spindle</location>
    </subcellularLocation>
    <subcellularLocation>
        <location evidence="2">Midbody</location>
    </subcellularLocation>
</comment>
<evidence type="ECO:0000313" key="10">
    <source>
        <dbReference type="EMBL" id="KAG9334672.1"/>
    </source>
</evidence>
<sequence length="273" mass="31341">MEQFCLKWGFCWGYGASGHTDRHGLLLQFGVSWRLQEEGNMEAGKERRRVTACTTESVKGDTTAEVNALCEKKLAVSAEEHQSKTEELQKAHDQEKNTLREEFEAGQASLQGKVNELSADLTLFNDLRQRVEESSMKRDLQRNIQAQGSPGAFWEQELESLLFVIEMKGKQLREQGRKLQQAEILVEKNLSLEDQVKQVLQQNENLEARINNYQSLIQDLSKEHERLQEALREEARVIRKLSQEKEELLYKLLQREPGLPLHASPVTTQPTPS</sequence>
<gene>
    <name evidence="10" type="ORF">JZ751_007331</name>
</gene>
<dbReference type="InterPro" id="IPR051293">
    <property type="entry name" value="MTUS1/CCDC69"/>
</dbReference>
<protein>
    <recommendedName>
        <fullName evidence="12">Coiled-coil domain-containing protein 69</fullName>
    </recommendedName>
</protein>
<evidence type="ECO:0000256" key="7">
    <source>
        <dbReference type="ARBA" id="ARBA00023288"/>
    </source>
</evidence>
<evidence type="ECO:0008006" key="12">
    <source>
        <dbReference type="Google" id="ProtNLM"/>
    </source>
</evidence>
<dbReference type="PANTHER" id="PTHR24200">
    <property type="entry name" value="TOUCAN, ISOFORM A"/>
    <property type="match status" value="1"/>
</dbReference>
<evidence type="ECO:0000256" key="1">
    <source>
        <dbReference type="ARBA" id="ARBA00004186"/>
    </source>
</evidence>
<evidence type="ECO:0000313" key="11">
    <source>
        <dbReference type="Proteomes" id="UP000824540"/>
    </source>
</evidence>
<reference evidence="10" key="1">
    <citation type="thesis" date="2021" institute="BYU ScholarsArchive" country="Provo, UT, USA">
        <title>Applications of and Algorithms for Genome Assembly and Genomic Analyses with an Emphasis on Marine Teleosts.</title>
        <authorList>
            <person name="Pickett B.D."/>
        </authorList>
    </citation>
    <scope>NUCLEOTIDE SEQUENCE</scope>
    <source>
        <strain evidence="10">HI-2016</strain>
    </source>
</reference>
<dbReference type="Proteomes" id="UP000824540">
    <property type="component" value="Unassembled WGS sequence"/>
</dbReference>
<dbReference type="GO" id="GO:0005819">
    <property type="term" value="C:spindle"/>
    <property type="evidence" value="ECO:0007669"/>
    <property type="project" value="UniProtKB-SubCell"/>
</dbReference>
<comment type="caution">
    <text evidence="10">The sequence shown here is derived from an EMBL/GenBank/DDBJ whole genome shotgun (WGS) entry which is preliminary data.</text>
</comment>
<evidence type="ECO:0000256" key="8">
    <source>
        <dbReference type="ARBA" id="ARBA00038407"/>
    </source>
</evidence>
<evidence type="ECO:0000256" key="9">
    <source>
        <dbReference type="SAM" id="Coils"/>
    </source>
</evidence>